<dbReference type="OMA" id="EICAEEH"/>
<evidence type="ECO:0000256" key="1">
    <source>
        <dbReference type="SAM" id="MobiDB-lite"/>
    </source>
</evidence>
<dbReference type="Proteomes" id="UP000005240">
    <property type="component" value="Unassembled WGS sequence"/>
</dbReference>
<keyword evidence="4" id="KW-1185">Reference proteome</keyword>
<dbReference type="VEuPathDB" id="FungiDB:PTTG_08892"/>
<dbReference type="OrthoDB" id="2506010at2759"/>
<organism evidence="2">
    <name type="scientific">Puccinia triticina (isolate 1-1 / race 1 (BBBD))</name>
    <name type="common">Brown leaf rust fungus</name>
    <dbReference type="NCBI Taxonomy" id="630390"/>
    <lineage>
        <taxon>Eukaryota</taxon>
        <taxon>Fungi</taxon>
        <taxon>Dikarya</taxon>
        <taxon>Basidiomycota</taxon>
        <taxon>Pucciniomycotina</taxon>
        <taxon>Pucciniomycetes</taxon>
        <taxon>Pucciniales</taxon>
        <taxon>Pucciniaceae</taxon>
        <taxon>Puccinia</taxon>
    </lineage>
</organism>
<reference evidence="2" key="1">
    <citation type="submission" date="2009-11" db="EMBL/GenBank/DDBJ databases">
        <authorList>
            <consortium name="The Broad Institute Genome Sequencing Platform"/>
            <person name="Ward D."/>
            <person name="Feldgarden M."/>
            <person name="Earl A."/>
            <person name="Young S.K."/>
            <person name="Zeng Q."/>
            <person name="Koehrsen M."/>
            <person name="Alvarado L."/>
            <person name="Berlin A."/>
            <person name="Bochicchio J."/>
            <person name="Borenstein D."/>
            <person name="Chapman S.B."/>
            <person name="Chen Z."/>
            <person name="Engels R."/>
            <person name="Freedman E."/>
            <person name="Gellesch M."/>
            <person name="Goldberg J."/>
            <person name="Griggs A."/>
            <person name="Gujja S."/>
            <person name="Heilman E."/>
            <person name="Heiman D."/>
            <person name="Hepburn T."/>
            <person name="Howarth C."/>
            <person name="Jen D."/>
            <person name="Larson L."/>
            <person name="Lewis B."/>
            <person name="Mehta T."/>
            <person name="Park D."/>
            <person name="Pearson M."/>
            <person name="Roberts A."/>
            <person name="Saif S."/>
            <person name="Shea T."/>
            <person name="Shenoy N."/>
            <person name="Sisk P."/>
            <person name="Stolte C."/>
            <person name="Sykes S."/>
            <person name="Thomson T."/>
            <person name="Walk T."/>
            <person name="White J."/>
            <person name="Yandava C."/>
            <person name="Izard J."/>
            <person name="Baranova O.V."/>
            <person name="Blanton J.M."/>
            <person name="Tanner A.C."/>
            <person name="Dewhirst F.E."/>
            <person name="Haas B."/>
            <person name="Nusbaum C."/>
            <person name="Birren B."/>
        </authorList>
    </citation>
    <scope>NUCLEOTIDE SEQUENCE [LARGE SCALE GENOMIC DNA]</scope>
    <source>
        <strain evidence="2">1-1 BBBD Race 1</strain>
    </source>
</reference>
<feature type="compositionally biased region" description="Polar residues" evidence="1">
    <location>
        <begin position="265"/>
        <end position="277"/>
    </location>
</feature>
<sequence>MKFLTQYKRIAQTFQATDYDKALQIGQFVRTEQLKCKLEEMDRYEQRNWKKLRKEMVESWGELYNTVLYTTADLIKVAEEYTADGKLTTHCQYKAYLGKFTTILKYLVNNEHIAKKQDASMLFLSAFSRESQKNIRQLLVSQGRFPRGKDGSSKPPLWNHLTKAAELEICAEEHGYVDVKNFAESNQAMQRSLDVQKGDKGHATLRCSELAKDELQGLVKQSTSGREWYLSNGQHIPWNPTRPIRTVVASASADPKMQEAAPESRSATGNQGQPVVKSSAQTIEWQMPALGAERFLKAHPMTRAEAQKGRRSVRIQEPDGNERTGGDERMDVDMEDGVKTSVRGTARKPVEKIWSKDKGVVGKAKDVGPEETLLQELDNVKIPTTFAQLTAISPAYTAQLIAKLQGRLPEKSNTTYMVPEAAKVAAIELNPEEEGRDPCYYSCALGYVSAEINGSKIDLMIDSDSMVTVIPTSVAQALDLEVVSVDIPMKGVGGARCDIKGVIEN</sequence>
<dbReference type="PANTHER" id="PTHR33246">
    <property type="entry name" value="CCHC-TYPE DOMAIN-CONTAINING PROTEIN"/>
    <property type="match status" value="1"/>
</dbReference>
<proteinExistence type="predicted"/>
<evidence type="ECO:0000313" key="3">
    <source>
        <dbReference type="EnsemblFungi" id="PTTG_08892-t43_1-p1"/>
    </source>
</evidence>
<gene>
    <name evidence="2" type="ORF">PTTG_08892</name>
</gene>
<dbReference type="EMBL" id="ADAS02000535">
    <property type="protein sequence ID" value="OAV87199.1"/>
    <property type="molecule type" value="Genomic_DNA"/>
</dbReference>
<protein>
    <submittedName>
        <fullName evidence="2 3">Uncharacterized protein</fullName>
    </submittedName>
</protein>
<feature type="compositionally biased region" description="Basic and acidic residues" evidence="1">
    <location>
        <begin position="314"/>
        <end position="331"/>
    </location>
</feature>
<feature type="region of interest" description="Disordered" evidence="1">
    <location>
        <begin position="251"/>
        <end position="277"/>
    </location>
</feature>
<evidence type="ECO:0000313" key="4">
    <source>
        <dbReference type="Proteomes" id="UP000005240"/>
    </source>
</evidence>
<name>A0A0C4F6W8_PUCT1</name>
<dbReference type="STRING" id="630390.A0A0C4F6W8"/>
<dbReference type="PANTHER" id="PTHR33246:SF51">
    <property type="entry name" value="MYB_SANT-LIKE DOMAIN-CONTAINING PROTEIN"/>
    <property type="match status" value="1"/>
</dbReference>
<reference evidence="3" key="4">
    <citation type="submission" date="2025-05" db="UniProtKB">
        <authorList>
            <consortium name="EnsemblFungi"/>
        </authorList>
    </citation>
    <scope>IDENTIFICATION</scope>
    <source>
        <strain evidence="3">isolate 1-1 / race 1 (BBBD)</strain>
    </source>
</reference>
<reference evidence="3 4" key="3">
    <citation type="journal article" date="2017" name="G3 (Bethesda)">
        <title>Comparative analysis highlights variable genome content of wheat rusts and divergence of the mating loci.</title>
        <authorList>
            <person name="Cuomo C.A."/>
            <person name="Bakkeren G."/>
            <person name="Khalil H.B."/>
            <person name="Panwar V."/>
            <person name="Joly D."/>
            <person name="Linning R."/>
            <person name="Sakthikumar S."/>
            <person name="Song X."/>
            <person name="Adiconis X."/>
            <person name="Fan L."/>
            <person name="Goldberg J.M."/>
            <person name="Levin J.Z."/>
            <person name="Young S."/>
            <person name="Zeng Q."/>
            <person name="Anikster Y."/>
            <person name="Bruce M."/>
            <person name="Wang M."/>
            <person name="Yin C."/>
            <person name="McCallum B."/>
            <person name="Szabo L.J."/>
            <person name="Hulbert S."/>
            <person name="Chen X."/>
            <person name="Fellers J.P."/>
        </authorList>
    </citation>
    <scope>NUCLEOTIDE SEQUENCE</scope>
    <source>
        <strain evidence="3">isolate 1-1 / race 1 (BBBD)</strain>
        <strain evidence="4">Isolate 1-1 / race 1 (BBBD)</strain>
    </source>
</reference>
<dbReference type="EnsemblFungi" id="PTTG_08892-t43_1">
    <property type="protein sequence ID" value="PTTG_08892-t43_1-p1"/>
    <property type="gene ID" value="PTTG_08892"/>
</dbReference>
<evidence type="ECO:0000313" key="2">
    <source>
        <dbReference type="EMBL" id="OAV87199.1"/>
    </source>
</evidence>
<feature type="region of interest" description="Disordered" evidence="1">
    <location>
        <begin position="303"/>
        <end position="331"/>
    </location>
</feature>
<accession>A0A0C4F6W8</accession>
<reference evidence="2" key="2">
    <citation type="submission" date="2016-05" db="EMBL/GenBank/DDBJ databases">
        <title>Comparative analysis highlights variable genome content of wheat rusts and divergence of the mating loci.</title>
        <authorList>
            <person name="Cuomo C.A."/>
            <person name="Bakkeren G."/>
            <person name="Szabo L."/>
            <person name="Khalil H."/>
            <person name="Joly D."/>
            <person name="Goldberg J."/>
            <person name="Young S."/>
            <person name="Zeng Q."/>
            <person name="Fellers J."/>
        </authorList>
    </citation>
    <scope>NUCLEOTIDE SEQUENCE [LARGE SCALE GENOMIC DNA]</scope>
    <source>
        <strain evidence="2">1-1 BBBD Race 1</strain>
    </source>
</reference>
<dbReference type="AlphaFoldDB" id="A0A0C4F6W8"/>